<feature type="transmembrane region" description="Helical" evidence="9">
    <location>
        <begin position="53"/>
        <end position="69"/>
    </location>
</feature>
<dbReference type="PROSITE" id="PS50263">
    <property type="entry name" value="CN_HYDROLASE"/>
    <property type="match status" value="1"/>
</dbReference>
<keyword evidence="6 9" id="KW-1133">Transmembrane helix</keyword>
<dbReference type="SUPFAM" id="SSF56317">
    <property type="entry name" value="Carbon-nitrogen hydrolase"/>
    <property type="match status" value="1"/>
</dbReference>
<dbReference type="NCBIfam" id="TIGR00546">
    <property type="entry name" value="lnt"/>
    <property type="match status" value="1"/>
</dbReference>
<dbReference type="GO" id="GO:0016410">
    <property type="term" value="F:N-acyltransferase activity"/>
    <property type="evidence" value="ECO:0007669"/>
    <property type="project" value="UniProtKB-UniRule"/>
</dbReference>
<feature type="domain" description="CN hydrolase" evidence="10">
    <location>
        <begin position="212"/>
        <end position="453"/>
    </location>
</feature>
<dbReference type="InterPro" id="IPR004563">
    <property type="entry name" value="Apolipo_AcylTrfase"/>
</dbReference>
<dbReference type="Proteomes" id="UP000238392">
    <property type="component" value="Unassembled WGS sequence"/>
</dbReference>
<evidence type="ECO:0000313" key="12">
    <source>
        <dbReference type="Proteomes" id="UP000238392"/>
    </source>
</evidence>
<keyword evidence="5 9" id="KW-0812">Transmembrane</keyword>
<evidence type="ECO:0000256" key="3">
    <source>
        <dbReference type="ARBA" id="ARBA00022475"/>
    </source>
</evidence>
<comment type="catalytic activity">
    <reaction evidence="9">
        <text>N-terminal S-1,2-diacyl-sn-glyceryl-L-cysteinyl-[lipoprotein] + a glycerophospholipid = N-acyl-S-1,2-diacyl-sn-glyceryl-L-cysteinyl-[lipoprotein] + a 2-acyl-sn-glycero-3-phospholipid + H(+)</text>
        <dbReference type="Rhea" id="RHEA:48228"/>
        <dbReference type="Rhea" id="RHEA-COMP:14681"/>
        <dbReference type="Rhea" id="RHEA-COMP:14684"/>
        <dbReference type="ChEBI" id="CHEBI:15378"/>
        <dbReference type="ChEBI" id="CHEBI:136912"/>
        <dbReference type="ChEBI" id="CHEBI:140656"/>
        <dbReference type="ChEBI" id="CHEBI:140657"/>
        <dbReference type="ChEBI" id="CHEBI:140660"/>
        <dbReference type="EC" id="2.3.1.269"/>
    </reaction>
</comment>
<keyword evidence="11" id="KW-0449">Lipoprotein</keyword>
<evidence type="ECO:0000256" key="4">
    <source>
        <dbReference type="ARBA" id="ARBA00022679"/>
    </source>
</evidence>
<evidence type="ECO:0000256" key="9">
    <source>
        <dbReference type="HAMAP-Rule" id="MF_01148"/>
    </source>
</evidence>
<feature type="transmembrane region" description="Helical" evidence="9">
    <location>
        <begin position="26"/>
        <end position="41"/>
    </location>
</feature>
<dbReference type="Pfam" id="PF20154">
    <property type="entry name" value="LNT_N"/>
    <property type="match status" value="1"/>
</dbReference>
<evidence type="ECO:0000259" key="10">
    <source>
        <dbReference type="PROSITE" id="PS50263"/>
    </source>
</evidence>
<evidence type="ECO:0000256" key="7">
    <source>
        <dbReference type="ARBA" id="ARBA00023136"/>
    </source>
</evidence>
<dbReference type="GO" id="GO:0042158">
    <property type="term" value="P:lipoprotein biosynthetic process"/>
    <property type="evidence" value="ECO:0007669"/>
    <property type="project" value="UniProtKB-UniRule"/>
</dbReference>
<feature type="transmembrane region" description="Helical" evidence="9">
    <location>
        <begin position="112"/>
        <end position="130"/>
    </location>
</feature>
<feature type="transmembrane region" description="Helical" evidence="9">
    <location>
        <begin position="180"/>
        <end position="197"/>
    </location>
</feature>
<dbReference type="PANTHER" id="PTHR38686">
    <property type="entry name" value="APOLIPOPROTEIN N-ACYLTRANSFERASE"/>
    <property type="match status" value="1"/>
</dbReference>
<gene>
    <name evidence="9" type="primary">lnt</name>
    <name evidence="11" type="ORF">CLV74_11581</name>
</gene>
<accession>A0A2T0WFZ4</accession>
<dbReference type="InterPro" id="IPR036526">
    <property type="entry name" value="C-N_Hydrolase_sf"/>
</dbReference>
<evidence type="ECO:0000256" key="6">
    <source>
        <dbReference type="ARBA" id="ARBA00022989"/>
    </source>
</evidence>
<keyword evidence="4 9" id="KW-0808">Transferase</keyword>
<feature type="transmembrane region" description="Helical" evidence="9">
    <location>
        <begin position="150"/>
        <end position="173"/>
    </location>
</feature>
<comment type="pathway">
    <text evidence="9">Protein modification; lipoprotein biosynthesis (N-acyl transfer).</text>
</comment>
<evidence type="ECO:0000256" key="5">
    <source>
        <dbReference type="ARBA" id="ARBA00022692"/>
    </source>
</evidence>
<evidence type="ECO:0000256" key="8">
    <source>
        <dbReference type="ARBA" id="ARBA00023315"/>
    </source>
</evidence>
<evidence type="ECO:0000256" key="1">
    <source>
        <dbReference type="ARBA" id="ARBA00004651"/>
    </source>
</evidence>
<dbReference type="EMBL" id="PVTQ01000015">
    <property type="protein sequence ID" value="PRY85628.1"/>
    <property type="molecule type" value="Genomic_DNA"/>
</dbReference>
<evidence type="ECO:0000313" key="11">
    <source>
        <dbReference type="EMBL" id="PRY85628.1"/>
    </source>
</evidence>
<dbReference type="InterPro" id="IPR045378">
    <property type="entry name" value="LNT_N"/>
</dbReference>
<organism evidence="11 12">
    <name type="scientific">Donghicola tyrosinivorans</name>
    <dbReference type="NCBI Taxonomy" id="1652492"/>
    <lineage>
        <taxon>Bacteria</taxon>
        <taxon>Pseudomonadati</taxon>
        <taxon>Pseudomonadota</taxon>
        <taxon>Alphaproteobacteria</taxon>
        <taxon>Rhodobacterales</taxon>
        <taxon>Roseobacteraceae</taxon>
        <taxon>Donghicola</taxon>
    </lineage>
</organism>
<dbReference type="GO" id="GO:0005886">
    <property type="term" value="C:plasma membrane"/>
    <property type="evidence" value="ECO:0007669"/>
    <property type="project" value="UniProtKB-SubCell"/>
</dbReference>
<reference evidence="11 12" key="1">
    <citation type="submission" date="2018-03" db="EMBL/GenBank/DDBJ databases">
        <title>Genomic Encyclopedia of Archaeal and Bacterial Type Strains, Phase II (KMG-II): from individual species to whole genera.</title>
        <authorList>
            <person name="Goeker M."/>
        </authorList>
    </citation>
    <scope>NUCLEOTIDE SEQUENCE [LARGE SCALE GENOMIC DNA]</scope>
    <source>
        <strain evidence="11 12">DSM 100212</strain>
    </source>
</reference>
<dbReference type="HAMAP" id="MF_01148">
    <property type="entry name" value="Lnt"/>
    <property type="match status" value="1"/>
</dbReference>
<sequence>MRLIRTLLPLFAGALAALGQAPFDLLPALIAGLSAVIWLTATAPRPWVAARRAWLGGTGYFAVSLSWIVEPFMIEPEIYGWMAPFALVFMAAGLALFWGLAGWLALRLRGGIWAVAAALALTDLLRSYVLTGFPWGMAAQATVDWPVYQLAQYIGPHGVNLLVLLFCATLAYVLASWRSIPAFGLSVAAALALLWPMPDVQVATDAPIVRVLQPNAAQAEKWLPGNAQKFFDRQLDFSAVPAPEAPALVVWPETAVPFLLERAGLALAQISLSAGDAHSLVGIQHSDDWGRWYNSAALVTPEGEVSDLYDKHHLVPFGEYMPVRWLFRWLDIAGLAANDSSGYWPGPGPQVIPVPGVGKVLPLICYEAIFPQDILQSPERPDLLVQITNDAWFGTFSGPYQHLAQARMRAIETGLPMVRSANTGVSAVIAPNGQVMQQIALGQDGFIDVRLPAAKPAPIYSQTGDWSALVLILGIFWMGVRFRGNISVDAERAAS</sequence>
<keyword evidence="3 9" id="KW-1003">Cell membrane</keyword>
<dbReference type="AlphaFoldDB" id="A0A2T0WFZ4"/>
<dbReference type="PANTHER" id="PTHR38686:SF1">
    <property type="entry name" value="APOLIPOPROTEIN N-ACYLTRANSFERASE"/>
    <property type="match status" value="1"/>
</dbReference>
<dbReference type="InterPro" id="IPR003010">
    <property type="entry name" value="C-N_Hydrolase"/>
</dbReference>
<comment type="function">
    <text evidence="9">Catalyzes the phospholipid dependent N-acylation of the N-terminal cysteine of apolipoprotein, the last step in lipoprotein maturation.</text>
</comment>
<dbReference type="CDD" id="cd07571">
    <property type="entry name" value="ALP_N-acyl_transferase"/>
    <property type="match status" value="1"/>
</dbReference>
<feature type="transmembrane region" description="Helical" evidence="9">
    <location>
        <begin position="81"/>
        <end position="105"/>
    </location>
</feature>
<proteinExistence type="inferred from homology"/>
<keyword evidence="7 9" id="KW-0472">Membrane</keyword>
<dbReference type="Pfam" id="PF00795">
    <property type="entry name" value="CN_hydrolase"/>
    <property type="match status" value="1"/>
</dbReference>
<dbReference type="EC" id="2.3.1.269" evidence="9"/>
<dbReference type="UniPathway" id="UPA00666"/>
<keyword evidence="12" id="KW-1185">Reference proteome</keyword>
<name>A0A2T0WFZ4_9RHOB</name>
<comment type="subcellular location">
    <subcellularLocation>
        <location evidence="1 9">Cell membrane</location>
        <topology evidence="1 9">Multi-pass membrane protein</topology>
    </subcellularLocation>
</comment>
<protein>
    <recommendedName>
        <fullName evidence="9">Apolipoprotein N-acyltransferase</fullName>
        <shortName evidence="9">ALP N-acyltransferase</shortName>
        <ecNumber evidence="9">2.3.1.269</ecNumber>
    </recommendedName>
</protein>
<keyword evidence="8 9" id="KW-0012">Acyltransferase</keyword>
<comment type="caution">
    <text evidence="11">The sequence shown here is derived from an EMBL/GenBank/DDBJ whole genome shotgun (WGS) entry which is preliminary data.</text>
</comment>
<evidence type="ECO:0000256" key="2">
    <source>
        <dbReference type="ARBA" id="ARBA00010065"/>
    </source>
</evidence>
<comment type="similarity">
    <text evidence="2 9">Belongs to the CN hydrolase family. Apolipoprotein N-acyltransferase subfamily.</text>
</comment>
<dbReference type="Gene3D" id="3.60.110.10">
    <property type="entry name" value="Carbon-nitrogen hydrolase"/>
    <property type="match status" value="1"/>
</dbReference>